<name>A0A8H4ETV2_GIGMA</name>
<protein>
    <submittedName>
        <fullName evidence="2">Uncharacterized protein</fullName>
    </submittedName>
</protein>
<organism evidence="2 3">
    <name type="scientific">Gigaspora margarita</name>
    <dbReference type="NCBI Taxonomy" id="4874"/>
    <lineage>
        <taxon>Eukaryota</taxon>
        <taxon>Fungi</taxon>
        <taxon>Fungi incertae sedis</taxon>
        <taxon>Mucoromycota</taxon>
        <taxon>Glomeromycotina</taxon>
        <taxon>Glomeromycetes</taxon>
        <taxon>Diversisporales</taxon>
        <taxon>Gigasporaceae</taxon>
        <taxon>Gigaspora</taxon>
    </lineage>
</organism>
<evidence type="ECO:0000256" key="1">
    <source>
        <dbReference type="SAM" id="MobiDB-lite"/>
    </source>
</evidence>
<gene>
    <name evidence="2" type="ORF">F8M41_020419</name>
</gene>
<evidence type="ECO:0000313" key="3">
    <source>
        <dbReference type="Proteomes" id="UP000439903"/>
    </source>
</evidence>
<comment type="caution">
    <text evidence="2">The sequence shown here is derived from an EMBL/GenBank/DDBJ whole genome shotgun (WGS) entry which is preliminary data.</text>
</comment>
<feature type="region of interest" description="Disordered" evidence="1">
    <location>
        <begin position="1"/>
        <end position="33"/>
    </location>
</feature>
<feature type="compositionally biased region" description="Basic and acidic residues" evidence="1">
    <location>
        <begin position="1"/>
        <end position="22"/>
    </location>
</feature>
<keyword evidence="3" id="KW-1185">Reference proteome</keyword>
<feature type="compositionally biased region" description="Acidic residues" evidence="1">
    <location>
        <begin position="23"/>
        <end position="32"/>
    </location>
</feature>
<reference evidence="2 3" key="1">
    <citation type="journal article" date="2019" name="Environ. Microbiol.">
        <title>At the nexus of three kingdoms: the genome of the mycorrhizal fungus Gigaspora margarita provides insights into plant, endobacterial and fungal interactions.</title>
        <authorList>
            <person name="Venice F."/>
            <person name="Ghignone S."/>
            <person name="Salvioli di Fossalunga A."/>
            <person name="Amselem J."/>
            <person name="Novero M."/>
            <person name="Xianan X."/>
            <person name="Sedzielewska Toro K."/>
            <person name="Morin E."/>
            <person name="Lipzen A."/>
            <person name="Grigoriev I.V."/>
            <person name="Henrissat B."/>
            <person name="Martin F.M."/>
            <person name="Bonfante P."/>
        </authorList>
    </citation>
    <scope>NUCLEOTIDE SEQUENCE [LARGE SCALE GENOMIC DNA]</scope>
    <source>
        <strain evidence="2 3">BEG34</strain>
    </source>
</reference>
<dbReference type="EMBL" id="WTPW01000057">
    <property type="protein sequence ID" value="KAF0553321.1"/>
    <property type="molecule type" value="Genomic_DNA"/>
</dbReference>
<sequence length="145" mass="16765">MGGYRYDNKENSEDNCEDHSNNESDEFIDDGTSDALKTQSSDDFTRAVNIEKFCLNKDLDSWMTKKNGSLNQSYAFDSEDRYVQSGFTQDELTVIVEITTSSQELQIEEDLLYYINTFVKDSTKDIHEALYAPHPKFCCKYDPFI</sequence>
<proteinExistence type="predicted"/>
<dbReference type="OrthoDB" id="2444676at2759"/>
<evidence type="ECO:0000313" key="2">
    <source>
        <dbReference type="EMBL" id="KAF0553321.1"/>
    </source>
</evidence>
<accession>A0A8H4ETV2</accession>
<dbReference type="AlphaFoldDB" id="A0A8H4ETV2"/>
<dbReference type="Proteomes" id="UP000439903">
    <property type="component" value="Unassembled WGS sequence"/>
</dbReference>